<sequence length="78" mass="8895">MVLPRNIPSPRTRLRLPSALSHLHHQPNTLFLLSSSQDMHHLPTLHNSHSYHRHMHSHSHSLPKALVTQAVNLMSLPP</sequence>
<reference evidence="2" key="2">
    <citation type="submission" date="2015-01" db="EMBL/GenBank/DDBJ databases">
        <title>Evolutionary Origins and Diversification of the Mycorrhizal Mutualists.</title>
        <authorList>
            <consortium name="DOE Joint Genome Institute"/>
            <consortium name="Mycorrhizal Genomics Consortium"/>
            <person name="Kohler A."/>
            <person name="Kuo A."/>
            <person name="Nagy L.G."/>
            <person name="Floudas D."/>
            <person name="Copeland A."/>
            <person name="Barry K.W."/>
            <person name="Cichocki N."/>
            <person name="Veneault-Fourrey C."/>
            <person name="LaButti K."/>
            <person name="Lindquist E.A."/>
            <person name="Lipzen A."/>
            <person name="Lundell T."/>
            <person name="Morin E."/>
            <person name="Murat C."/>
            <person name="Riley R."/>
            <person name="Ohm R."/>
            <person name="Sun H."/>
            <person name="Tunlid A."/>
            <person name="Henrissat B."/>
            <person name="Grigoriev I.V."/>
            <person name="Hibbett D.S."/>
            <person name="Martin F."/>
        </authorList>
    </citation>
    <scope>NUCLEOTIDE SEQUENCE [LARGE SCALE GENOMIC DNA]</scope>
    <source>
        <strain evidence="2">LaAM-08-1</strain>
    </source>
</reference>
<evidence type="ECO:0000313" key="2">
    <source>
        <dbReference type="Proteomes" id="UP000054477"/>
    </source>
</evidence>
<accession>A0A0C9WR97</accession>
<evidence type="ECO:0000313" key="1">
    <source>
        <dbReference type="EMBL" id="KIJ90378.1"/>
    </source>
</evidence>
<dbReference type="HOGENOM" id="CLU_2622423_0_0_1"/>
<dbReference type="AlphaFoldDB" id="A0A0C9WR97"/>
<proteinExistence type="predicted"/>
<dbReference type="EMBL" id="KN839203">
    <property type="protein sequence ID" value="KIJ90378.1"/>
    <property type="molecule type" value="Genomic_DNA"/>
</dbReference>
<dbReference type="Proteomes" id="UP000054477">
    <property type="component" value="Unassembled WGS sequence"/>
</dbReference>
<protein>
    <submittedName>
        <fullName evidence="1">Uncharacterized protein</fullName>
    </submittedName>
</protein>
<reference evidence="1 2" key="1">
    <citation type="submission" date="2014-04" db="EMBL/GenBank/DDBJ databases">
        <authorList>
            <consortium name="DOE Joint Genome Institute"/>
            <person name="Kuo A."/>
            <person name="Kohler A."/>
            <person name="Nagy L.G."/>
            <person name="Floudas D."/>
            <person name="Copeland A."/>
            <person name="Barry K.W."/>
            <person name="Cichocki N."/>
            <person name="Veneault-Fourrey C."/>
            <person name="LaButti K."/>
            <person name="Lindquist E.A."/>
            <person name="Lipzen A."/>
            <person name="Lundell T."/>
            <person name="Morin E."/>
            <person name="Murat C."/>
            <person name="Sun H."/>
            <person name="Tunlid A."/>
            <person name="Henrissat B."/>
            <person name="Grigoriev I.V."/>
            <person name="Hibbett D.S."/>
            <person name="Martin F."/>
            <person name="Nordberg H.P."/>
            <person name="Cantor M.N."/>
            <person name="Hua S.X."/>
        </authorList>
    </citation>
    <scope>NUCLEOTIDE SEQUENCE [LARGE SCALE GENOMIC DNA]</scope>
    <source>
        <strain evidence="1 2">LaAM-08-1</strain>
    </source>
</reference>
<keyword evidence="2" id="KW-1185">Reference proteome</keyword>
<name>A0A0C9WR97_9AGAR</name>
<organism evidence="1 2">
    <name type="scientific">Laccaria amethystina LaAM-08-1</name>
    <dbReference type="NCBI Taxonomy" id="1095629"/>
    <lineage>
        <taxon>Eukaryota</taxon>
        <taxon>Fungi</taxon>
        <taxon>Dikarya</taxon>
        <taxon>Basidiomycota</taxon>
        <taxon>Agaricomycotina</taxon>
        <taxon>Agaricomycetes</taxon>
        <taxon>Agaricomycetidae</taxon>
        <taxon>Agaricales</taxon>
        <taxon>Agaricineae</taxon>
        <taxon>Hydnangiaceae</taxon>
        <taxon>Laccaria</taxon>
    </lineage>
</organism>
<gene>
    <name evidence="1" type="ORF">K443DRAFT_686809</name>
</gene>